<dbReference type="PANTHER" id="PTHR10131:SF94">
    <property type="entry name" value="TNF RECEPTOR-ASSOCIATED FACTOR 4"/>
    <property type="match status" value="1"/>
</dbReference>
<keyword evidence="1" id="KW-0479">Metal-binding</keyword>
<evidence type="ECO:0000256" key="4">
    <source>
        <dbReference type="PROSITE-ProRule" id="PRU00175"/>
    </source>
</evidence>
<dbReference type="GO" id="GO:0008270">
    <property type="term" value="F:zinc ion binding"/>
    <property type="evidence" value="ECO:0007669"/>
    <property type="project" value="UniProtKB-KW"/>
</dbReference>
<evidence type="ECO:0000313" key="7">
    <source>
        <dbReference type="EMBL" id="KAK7112608.1"/>
    </source>
</evidence>
<dbReference type="PANTHER" id="PTHR10131">
    <property type="entry name" value="TNF RECEPTOR ASSOCIATED FACTOR"/>
    <property type="match status" value="1"/>
</dbReference>
<dbReference type="PROSITE" id="PS50089">
    <property type="entry name" value="ZF_RING_2"/>
    <property type="match status" value="1"/>
</dbReference>
<keyword evidence="8" id="KW-1185">Reference proteome</keyword>
<keyword evidence="3" id="KW-0862">Zinc</keyword>
<evidence type="ECO:0000256" key="5">
    <source>
        <dbReference type="SAM" id="MobiDB-lite"/>
    </source>
</evidence>
<reference evidence="7 8" key="1">
    <citation type="submission" date="2024-02" db="EMBL/GenBank/DDBJ databases">
        <title>Chromosome-scale genome assembly of the rough periwinkle Littorina saxatilis.</title>
        <authorList>
            <person name="De Jode A."/>
            <person name="Faria R."/>
            <person name="Formenti G."/>
            <person name="Sims Y."/>
            <person name="Smith T.P."/>
            <person name="Tracey A."/>
            <person name="Wood J.M.D."/>
            <person name="Zagrodzka Z.B."/>
            <person name="Johannesson K."/>
            <person name="Butlin R.K."/>
            <person name="Leder E.H."/>
        </authorList>
    </citation>
    <scope>NUCLEOTIDE SEQUENCE [LARGE SCALE GENOMIC DNA]</scope>
    <source>
        <strain evidence="7">Snail1</strain>
        <tissue evidence="7">Muscle</tissue>
    </source>
</reference>
<dbReference type="SUPFAM" id="SSF57850">
    <property type="entry name" value="RING/U-box"/>
    <property type="match status" value="1"/>
</dbReference>
<dbReference type="InterPro" id="IPR013083">
    <property type="entry name" value="Znf_RING/FYVE/PHD"/>
</dbReference>
<evidence type="ECO:0000313" key="8">
    <source>
        <dbReference type="Proteomes" id="UP001374579"/>
    </source>
</evidence>
<sequence>MATINVKRKHADDIQLAEEGPRYFLNPESVSKHLYCSICQDVFSQPQRAPCGHSFCWKCIMTWLQKSKTCPEDRKPLQVGQLHTDFILENIIGDQMVACPHRSIGCETITPLHLLSSHVKSCDFNPSNQPEFVRKRVLSSVENEVGLGGDSRDGDSEGAVPSPGKPSLILRLFKSDSSKKDMLKAMFDTKEKKTK</sequence>
<gene>
    <name evidence="7" type="ORF">V1264_012039</name>
</gene>
<feature type="region of interest" description="Disordered" evidence="5">
    <location>
        <begin position="144"/>
        <end position="167"/>
    </location>
</feature>
<dbReference type="Proteomes" id="UP001374579">
    <property type="component" value="Unassembled WGS sequence"/>
</dbReference>
<dbReference type="SMART" id="SM00184">
    <property type="entry name" value="RING"/>
    <property type="match status" value="1"/>
</dbReference>
<feature type="domain" description="RING-type" evidence="6">
    <location>
        <begin position="36"/>
        <end position="74"/>
    </location>
</feature>
<evidence type="ECO:0000256" key="1">
    <source>
        <dbReference type="ARBA" id="ARBA00022723"/>
    </source>
</evidence>
<dbReference type="Pfam" id="PF13923">
    <property type="entry name" value="zf-C3HC4_2"/>
    <property type="match status" value="1"/>
</dbReference>
<organism evidence="7 8">
    <name type="scientific">Littorina saxatilis</name>
    <dbReference type="NCBI Taxonomy" id="31220"/>
    <lineage>
        <taxon>Eukaryota</taxon>
        <taxon>Metazoa</taxon>
        <taxon>Spiralia</taxon>
        <taxon>Lophotrochozoa</taxon>
        <taxon>Mollusca</taxon>
        <taxon>Gastropoda</taxon>
        <taxon>Caenogastropoda</taxon>
        <taxon>Littorinimorpha</taxon>
        <taxon>Littorinoidea</taxon>
        <taxon>Littorinidae</taxon>
        <taxon>Littorina</taxon>
    </lineage>
</organism>
<proteinExistence type="predicted"/>
<evidence type="ECO:0000256" key="3">
    <source>
        <dbReference type="ARBA" id="ARBA00022833"/>
    </source>
</evidence>
<evidence type="ECO:0000259" key="6">
    <source>
        <dbReference type="PROSITE" id="PS50089"/>
    </source>
</evidence>
<keyword evidence="2 4" id="KW-0863">Zinc-finger</keyword>
<dbReference type="PROSITE" id="PS00518">
    <property type="entry name" value="ZF_RING_1"/>
    <property type="match status" value="1"/>
</dbReference>
<dbReference type="Gene3D" id="3.30.40.10">
    <property type="entry name" value="Zinc/RING finger domain, C3HC4 (zinc finger)"/>
    <property type="match status" value="1"/>
</dbReference>
<dbReference type="SUPFAM" id="SSF49599">
    <property type="entry name" value="TRAF domain-like"/>
    <property type="match status" value="1"/>
</dbReference>
<evidence type="ECO:0000256" key="2">
    <source>
        <dbReference type="ARBA" id="ARBA00022771"/>
    </source>
</evidence>
<comment type="caution">
    <text evidence="7">The sequence shown here is derived from an EMBL/GenBank/DDBJ whole genome shotgun (WGS) entry which is preliminary data.</text>
</comment>
<dbReference type="AlphaFoldDB" id="A0AAN9GKZ1"/>
<accession>A0AAN9GKZ1</accession>
<dbReference type="InterPro" id="IPR017907">
    <property type="entry name" value="Znf_RING_CS"/>
</dbReference>
<dbReference type="InterPro" id="IPR001841">
    <property type="entry name" value="Znf_RING"/>
</dbReference>
<dbReference type="EMBL" id="JBAMIC010000002">
    <property type="protein sequence ID" value="KAK7112608.1"/>
    <property type="molecule type" value="Genomic_DNA"/>
</dbReference>
<protein>
    <recommendedName>
        <fullName evidence="6">RING-type domain-containing protein</fullName>
    </recommendedName>
</protein>
<name>A0AAN9GKZ1_9CAEN</name>